<dbReference type="RefSeq" id="WP_258023279.1">
    <property type="nucleotide sequence ID" value="NZ_JACJHT010000002.1"/>
</dbReference>
<proteinExistence type="predicted"/>
<reference evidence="2" key="1">
    <citation type="submission" date="2020-08" db="EMBL/GenBank/DDBJ databases">
        <title>Functional genomics of gut bacteria from endangered species of beetles.</title>
        <authorList>
            <person name="Carlos-Shanley C."/>
        </authorList>
    </citation>
    <scope>NUCLEOTIDE SEQUENCE [LARGE SCALE GENOMIC DNA]</scope>
    <source>
        <strain evidence="2">S00060</strain>
    </source>
</reference>
<keyword evidence="1" id="KW-0812">Transmembrane</keyword>
<dbReference type="EMBL" id="JACJHT010000002">
    <property type="protein sequence ID" value="MBA9039968.1"/>
    <property type="molecule type" value="Genomic_DNA"/>
</dbReference>
<accession>A0A7W3NBL0</accession>
<evidence type="ECO:0000313" key="3">
    <source>
        <dbReference type="Proteomes" id="UP000543174"/>
    </source>
</evidence>
<comment type="caution">
    <text evidence="2">The sequence shown here is derived from an EMBL/GenBank/DDBJ whole genome shotgun (WGS) entry which is preliminary data.</text>
</comment>
<dbReference type="Proteomes" id="UP000543174">
    <property type="component" value="Unassembled WGS sequence"/>
</dbReference>
<keyword evidence="1" id="KW-0472">Membrane</keyword>
<dbReference type="AlphaFoldDB" id="A0A7W3NBL0"/>
<gene>
    <name evidence="2" type="ORF">HNP21_003075</name>
</gene>
<protein>
    <submittedName>
        <fullName evidence="2">Uncharacterized protein</fullName>
    </submittedName>
</protein>
<organism evidence="2 3">
    <name type="scientific">Priestia aryabhattai</name>
    <name type="common">Bacillus aryabhattai</name>
    <dbReference type="NCBI Taxonomy" id="412384"/>
    <lineage>
        <taxon>Bacteria</taxon>
        <taxon>Bacillati</taxon>
        <taxon>Bacillota</taxon>
        <taxon>Bacilli</taxon>
        <taxon>Bacillales</taxon>
        <taxon>Bacillaceae</taxon>
        <taxon>Priestia</taxon>
    </lineage>
</organism>
<feature type="transmembrane region" description="Helical" evidence="1">
    <location>
        <begin position="22"/>
        <end position="38"/>
    </location>
</feature>
<name>A0A7W3NBL0_PRIAR</name>
<keyword evidence="1" id="KW-1133">Transmembrane helix</keyword>
<keyword evidence="3" id="KW-1185">Reference proteome</keyword>
<evidence type="ECO:0000256" key="1">
    <source>
        <dbReference type="SAM" id="Phobius"/>
    </source>
</evidence>
<evidence type="ECO:0000313" key="2">
    <source>
        <dbReference type="EMBL" id="MBA9039968.1"/>
    </source>
</evidence>
<sequence length="145" mass="16673">MLYACIDWWVERRIDREKSTKVLLIIPLILLLLSWSILEAISPSLPPFTKEDAIEFATTGEGTDIDLFPDTVGTWKGTFEGYHVQRSTRTKKINKELYLVTFEENWTKGKRKGHYVMSYKVDRSSVSGYGGSGTTPPYYEKVLQQ</sequence>